<sequence length="17" mass="2124">MEIDYKQNKARTTLEKR</sequence>
<dbReference type="Proteomes" id="UP000663868">
    <property type="component" value="Unassembled WGS sequence"/>
</dbReference>
<protein>
    <submittedName>
        <fullName evidence="1">Uncharacterized protein</fullName>
    </submittedName>
</protein>
<name>A0A820RSF8_9BILA</name>
<gene>
    <name evidence="1" type="ORF">KXQ929_LOCUS53295</name>
</gene>
<reference evidence="1" key="1">
    <citation type="submission" date="2021-02" db="EMBL/GenBank/DDBJ databases">
        <authorList>
            <person name="Nowell W R."/>
        </authorList>
    </citation>
    <scope>NUCLEOTIDE SEQUENCE</scope>
</reference>
<proteinExistence type="predicted"/>
<accession>A0A820RSF8</accession>
<comment type="caution">
    <text evidence="1">The sequence shown here is derived from an EMBL/GenBank/DDBJ whole genome shotgun (WGS) entry which is preliminary data.</text>
</comment>
<dbReference type="AlphaFoldDB" id="A0A820RSF8"/>
<feature type="non-terminal residue" evidence="1">
    <location>
        <position position="17"/>
    </location>
</feature>
<evidence type="ECO:0000313" key="2">
    <source>
        <dbReference type="Proteomes" id="UP000663868"/>
    </source>
</evidence>
<evidence type="ECO:0000313" key="1">
    <source>
        <dbReference type="EMBL" id="CAF4439542.1"/>
    </source>
</evidence>
<organism evidence="1 2">
    <name type="scientific">Adineta steineri</name>
    <dbReference type="NCBI Taxonomy" id="433720"/>
    <lineage>
        <taxon>Eukaryota</taxon>
        <taxon>Metazoa</taxon>
        <taxon>Spiralia</taxon>
        <taxon>Gnathifera</taxon>
        <taxon>Rotifera</taxon>
        <taxon>Eurotatoria</taxon>
        <taxon>Bdelloidea</taxon>
        <taxon>Adinetida</taxon>
        <taxon>Adinetidae</taxon>
        <taxon>Adineta</taxon>
    </lineage>
</organism>
<dbReference type="EMBL" id="CAJOBB010029822">
    <property type="protein sequence ID" value="CAF4439542.1"/>
    <property type="molecule type" value="Genomic_DNA"/>
</dbReference>